<dbReference type="OrthoDB" id="1904536at2759"/>
<dbReference type="InterPro" id="IPR050836">
    <property type="entry name" value="SDS22/Internalin_LRR"/>
</dbReference>
<keyword evidence="1" id="KW-0433">Leucine-rich repeat</keyword>
<evidence type="ECO:0000313" key="6">
    <source>
        <dbReference type="Proteomes" id="UP000179807"/>
    </source>
</evidence>
<dbReference type="InterPro" id="IPR032675">
    <property type="entry name" value="LRR_dom_sf"/>
</dbReference>
<sequence>MSFRSTSRQSYAPKTPRSPISPRLKPPETKVPQSKIDRVHSTFLSISSSKLTSLPASAQAPNLLSIDLENNQLKSASLAKLPKGLTTLNLVNNPLLDMKLPLLKHLRSISLDSCGLTSFQGFPMFPQLRFLSVSNNKLRSFKYLPPLMKLEYFNIANNPVDFTLKLSIAAIGSISLTTFNDKEITANQLIDAFQLSPLVGYSLRMGRDIEPCETPEEEVRKSQDYLTNRLAQHIASKDLPPIVMNLNVCNYEGESSLICPIESPSIKWYRSRSPDRGSEWVLLQTPPDMKQNNVLPLTMLLRMHLVKCEFVLDNKTFCVFTDYPIGHDPEDLCLPFPLDPVIAGLPLEGSLISLIPLPMPARAAWLRQTTTIAEDVTSIILTNNEIGSVITCLLQPYCPNYPEVAFATVFVETDKVDAILPTVSGLKFPDNLVEGVKINFTRKIFPDREGESQILIERARGITEEWLLLAELSPDDLSYIPSCEDAGCYLRVSYAPVTAEGVVGETVYFYSSTRVLPTLPVFTNGVIGGLPKTNFTVCAVADYKGGRRGHCSYNWFYSPVPITSANIKQLDLVAKDTQMFTIPPEFKDGYLACEMVPVREDEVIGEAIYAALTEPIIEDDPPEEFPYFIPKEVTNGTEFKFDEQVTFYISSTKGFCGFTEVKRGTTLTIRDKWIGQILRFVTNSCDVVVGEIKLAPPVIQHVGIRYSKCEYGETATLEIVAKSLRPDRFEVMWIRCCGGIEKAVAFNTPEYTFQAHDIGFQIKARVTPFDDNLIYLPYCESKITPTVKEGQLSAPIISGKLVEGENVQVVYNKEMNKIKWLRSDAKEQWVDTGITGQYYTIAIPDIGRYLRAQIQVGESTLIATTTDVCAAAPPVGYAMFSSTTAHEGDLLQPHISFHGGVEGKSVFKWEKLIQEIDGKSKWETISEKVSYKVLPADIGSTLRFTYIPVRNDKVQGTPVVVEFHRVQGLLPTVKNVMVKQNERGFIECTGDYSGGVEGMSYFLWHATDNEGKVHNIGKTNDREIFPPVQLVGLKVEATYCPIRDDGEEGEQIRSSNYVVCQPLPTVESIDILVKDGVVRVGQIMRCKAVCSEGAKPKFQWYRGDGQANWLMIPDQTKADYTLTEDDSGYYVLCLASPINKAGWEGKGISAVTPTPVEPGDITLSIVPQKTRGTNKDMYWTGATLTTNFPEEEVSWEREVKSENGGIEWIVLGDAKSYQITVNDIGCRLRAAVGDYESKPTPAIVISPEVGSFVNAQVRSRHLTFKAKASTGSASWEFTCDQNGMVMKSKRQTAHDKRSPWSSIRVDGVDGTLDQLILWMDAATKFILIPQLKGDSRFKAIVIKNARDFIVYTIQQFIVKNTQQQQ</sequence>
<evidence type="ECO:0000259" key="4">
    <source>
        <dbReference type="Pfam" id="PF23197"/>
    </source>
</evidence>
<dbReference type="RefSeq" id="XP_068364753.1">
    <property type="nucleotide sequence ID" value="XM_068500442.1"/>
</dbReference>
<comment type="caution">
    <text evidence="5">The sequence shown here is derived from an EMBL/GenBank/DDBJ whole genome shotgun (WGS) entry which is preliminary data.</text>
</comment>
<accession>A0A1J4KJY1</accession>
<dbReference type="Gene3D" id="3.80.10.10">
    <property type="entry name" value="Ribonuclease Inhibitor"/>
    <property type="match status" value="1"/>
</dbReference>
<gene>
    <name evidence="5" type="ORF">TRFO_18878</name>
</gene>
<dbReference type="SUPFAM" id="SSF52075">
    <property type="entry name" value="Outer arm dynein light chain 1"/>
    <property type="match status" value="1"/>
</dbReference>
<dbReference type="EMBL" id="MLAK01000583">
    <property type="protein sequence ID" value="OHT11617.1"/>
    <property type="molecule type" value="Genomic_DNA"/>
</dbReference>
<protein>
    <recommendedName>
        <fullName evidence="4">AIR9-like A9 domain-containing protein</fullName>
    </recommendedName>
</protein>
<feature type="compositionally biased region" description="Polar residues" evidence="3">
    <location>
        <begin position="1"/>
        <end position="12"/>
    </location>
</feature>
<feature type="domain" description="AIR9-like A9" evidence="4">
    <location>
        <begin position="885"/>
        <end position="961"/>
    </location>
</feature>
<feature type="region of interest" description="Disordered" evidence="3">
    <location>
        <begin position="1"/>
        <end position="34"/>
    </location>
</feature>
<evidence type="ECO:0000256" key="2">
    <source>
        <dbReference type="ARBA" id="ARBA00022737"/>
    </source>
</evidence>
<dbReference type="InterPro" id="IPR001611">
    <property type="entry name" value="Leu-rich_rpt"/>
</dbReference>
<organism evidence="5 6">
    <name type="scientific">Tritrichomonas foetus</name>
    <dbReference type="NCBI Taxonomy" id="1144522"/>
    <lineage>
        <taxon>Eukaryota</taxon>
        <taxon>Metamonada</taxon>
        <taxon>Parabasalia</taxon>
        <taxon>Tritrichomonadida</taxon>
        <taxon>Tritrichomonadidae</taxon>
        <taxon>Tritrichomonas</taxon>
    </lineage>
</organism>
<dbReference type="Proteomes" id="UP000179807">
    <property type="component" value="Unassembled WGS sequence"/>
</dbReference>
<dbReference type="PROSITE" id="PS51450">
    <property type="entry name" value="LRR"/>
    <property type="match status" value="1"/>
</dbReference>
<name>A0A1J4KJY1_9EUKA</name>
<dbReference type="InterPro" id="IPR056284">
    <property type="entry name" value="AIR9-like_A9"/>
</dbReference>
<keyword evidence="6" id="KW-1185">Reference proteome</keyword>
<reference evidence="5" key="1">
    <citation type="submission" date="2016-10" db="EMBL/GenBank/DDBJ databases">
        <authorList>
            <person name="Benchimol M."/>
            <person name="Almeida L.G."/>
            <person name="Vasconcelos A.T."/>
            <person name="Perreira-Neves A."/>
            <person name="Rosa I.A."/>
            <person name="Tasca T."/>
            <person name="Bogo M.R."/>
            <person name="de Souza W."/>
        </authorList>
    </citation>
    <scope>NUCLEOTIDE SEQUENCE [LARGE SCALE GENOMIC DNA]</scope>
    <source>
        <strain evidence="5">K</strain>
    </source>
</reference>
<keyword evidence="2" id="KW-0677">Repeat</keyword>
<dbReference type="VEuPathDB" id="TrichDB:TRFO_18878"/>
<feature type="domain" description="AIR9-like A9" evidence="4">
    <location>
        <begin position="982"/>
        <end position="1052"/>
    </location>
</feature>
<evidence type="ECO:0000313" key="5">
    <source>
        <dbReference type="EMBL" id="OHT11617.1"/>
    </source>
</evidence>
<evidence type="ECO:0000256" key="3">
    <source>
        <dbReference type="SAM" id="MobiDB-lite"/>
    </source>
</evidence>
<evidence type="ECO:0000256" key="1">
    <source>
        <dbReference type="ARBA" id="ARBA00022614"/>
    </source>
</evidence>
<feature type="domain" description="AIR9-like A9" evidence="4">
    <location>
        <begin position="423"/>
        <end position="510"/>
    </location>
</feature>
<dbReference type="PANTHER" id="PTHR46652">
    <property type="entry name" value="LEUCINE-RICH REPEAT AND IQ DOMAIN-CONTAINING PROTEIN 1-RELATED"/>
    <property type="match status" value="1"/>
</dbReference>
<dbReference type="PANTHER" id="PTHR46652:SF3">
    <property type="entry name" value="LEUCINE-RICH REPEAT-CONTAINING PROTEIN 9"/>
    <property type="match status" value="1"/>
</dbReference>
<proteinExistence type="predicted"/>
<dbReference type="Gene3D" id="2.60.40.2700">
    <property type="match status" value="1"/>
</dbReference>
<dbReference type="GeneID" id="94835146"/>
<dbReference type="Pfam" id="PF23197">
    <property type="entry name" value="IG_AIR9"/>
    <property type="match status" value="3"/>
</dbReference>